<name>A0A2D4HHM8_MICLE</name>
<proteinExistence type="predicted"/>
<organism evidence="2">
    <name type="scientific">Micrurus lemniscatus lemniscatus</name>
    <dbReference type="NCBI Taxonomy" id="129467"/>
    <lineage>
        <taxon>Eukaryota</taxon>
        <taxon>Metazoa</taxon>
        <taxon>Chordata</taxon>
        <taxon>Craniata</taxon>
        <taxon>Vertebrata</taxon>
        <taxon>Euteleostomi</taxon>
        <taxon>Lepidosauria</taxon>
        <taxon>Squamata</taxon>
        <taxon>Bifurcata</taxon>
        <taxon>Unidentata</taxon>
        <taxon>Episquamata</taxon>
        <taxon>Toxicofera</taxon>
        <taxon>Serpentes</taxon>
        <taxon>Colubroidea</taxon>
        <taxon>Elapidae</taxon>
        <taxon>Elapinae</taxon>
        <taxon>Micrurus</taxon>
    </lineage>
</organism>
<reference evidence="2" key="2">
    <citation type="submission" date="2017-11" db="EMBL/GenBank/DDBJ databases">
        <title>Coralsnake Venomics: Analyses of Venom Gland Transcriptomes and Proteomes of Six Brazilian Taxa.</title>
        <authorList>
            <person name="Aird S.D."/>
            <person name="Jorge da Silva N."/>
            <person name="Qiu L."/>
            <person name="Villar-Briones A."/>
            <person name="Aparecida-Saddi V."/>
            <person name="Campos-Telles M.P."/>
            <person name="Grau M."/>
            <person name="Mikheyev A.S."/>
        </authorList>
    </citation>
    <scope>NUCLEOTIDE SEQUENCE</scope>
    <source>
        <tissue evidence="2">Venom_gland</tissue>
    </source>
</reference>
<reference evidence="2" key="1">
    <citation type="submission" date="2017-07" db="EMBL/GenBank/DDBJ databases">
        <authorList>
            <person name="Mikheyev A."/>
            <person name="Grau M."/>
        </authorList>
    </citation>
    <scope>NUCLEOTIDE SEQUENCE</scope>
    <source>
        <tissue evidence="2">Venom_gland</tissue>
    </source>
</reference>
<keyword evidence="1" id="KW-0472">Membrane</keyword>
<evidence type="ECO:0000313" key="2">
    <source>
        <dbReference type="EMBL" id="LAA71475.1"/>
    </source>
</evidence>
<dbReference type="EMBL" id="IACK01027569">
    <property type="protein sequence ID" value="LAA71475.1"/>
    <property type="molecule type" value="Transcribed_RNA"/>
</dbReference>
<accession>A0A2D4HHM8</accession>
<keyword evidence="1" id="KW-1133">Transmembrane helix</keyword>
<feature type="transmembrane region" description="Helical" evidence="1">
    <location>
        <begin position="21"/>
        <end position="38"/>
    </location>
</feature>
<sequence length="118" mass="13805">MTITMLVALEGILNFSEEKIFVFRTVYSVVFYCILHTFPPLNDFSHKLQILANFFPIFARWPSVQRSFIFLIFLHPYTSAKSYLSYHISWPLLKITIYYSSVLSNVSPNRMPLSLSPM</sequence>
<keyword evidence="1" id="KW-0812">Transmembrane</keyword>
<dbReference type="AlphaFoldDB" id="A0A2D4HHM8"/>
<protein>
    <submittedName>
        <fullName evidence="2">Uncharacterized protein</fullName>
    </submittedName>
</protein>
<evidence type="ECO:0000256" key="1">
    <source>
        <dbReference type="SAM" id="Phobius"/>
    </source>
</evidence>